<protein>
    <submittedName>
        <fullName evidence="2">Flp pilus assembly pilin Flp</fullName>
    </submittedName>
</protein>
<dbReference type="RefSeq" id="WP_182846633.1">
    <property type="nucleotide sequence ID" value="NZ_BAAALP010000011.1"/>
</dbReference>
<gene>
    <name evidence="2" type="ORF">HNR61_006235</name>
</gene>
<evidence type="ECO:0000256" key="1">
    <source>
        <dbReference type="SAM" id="Phobius"/>
    </source>
</evidence>
<evidence type="ECO:0000313" key="2">
    <source>
        <dbReference type="EMBL" id="MBA8954578.1"/>
    </source>
</evidence>
<proteinExistence type="predicted"/>
<evidence type="ECO:0000313" key="3">
    <source>
        <dbReference type="Proteomes" id="UP000572680"/>
    </source>
</evidence>
<organism evidence="2 3">
    <name type="scientific">Actinomadura namibiensis</name>
    <dbReference type="NCBI Taxonomy" id="182080"/>
    <lineage>
        <taxon>Bacteria</taxon>
        <taxon>Bacillati</taxon>
        <taxon>Actinomycetota</taxon>
        <taxon>Actinomycetes</taxon>
        <taxon>Streptosporangiales</taxon>
        <taxon>Thermomonosporaceae</taxon>
        <taxon>Actinomadura</taxon>
    </lineage>
</organism>
<keyword evidence="3" id="KW-1185">Reference proteome</keyword>
<dbReference type="EMBL" id="JACJIA010000009">
    <property type="protein sequence ID" value="MBA8954578.1"/>
    <property type="molecule type" value="Genomic_DNA"/>
</dbReference>
<keyword evidence="1" id="KW-1133">Transmembrane helix</keyword>
<dbReference type="Proteomes" id="UP000572680">
    <property type="component" value="Unassembled WGS sequence"/>
</dbReference>
<feature type="transmembrane region" description="Helical" evidence="1">
    <location>
        <begin position="38"/>
        <end position="60"/>
    </location>
</feature>
<comment type="caution">
    <text evidence="2">The sequence shown here is derived from an EMBL/GenBank/DDBJ whole genome shotgun (WGS) entry which is preliminary data.</text>
</comment>
<accession>A0A7W3LUJ9</accession>
<dbReference type="AlphaFoldDB" id="A0A7W3LUJ9"/>
<keyword evidence="1" id="KW-0812">Transmembrane</keyword>
<sequence length="70" mass="7451">MNPQNDPLVVYLKAMLDTRVRRLRDGAADDTGASAVEWAIITGLLALLAIAVGGIIYRIVTNKANSINVG</sequence>
<reference evidence="2 3" key="1">
    <citation type="submission" date="2020-08" db="EMBL/GenBank/DDBJ databases">
        <title>Genomic Encyclopedia of Type Strains, Phase IV (KMG-IV): sequencing the most valuable type-strain genomes for metagenomic binning, comparative biology and taxonomic classification.</title>
        <authorList>
            <person name="Goeker M."/>
        </authorList>
    </citation>
    <scope>NUCLEOTIDE SEQUENCE [LARGE SCALE GENOMIC DNA]</scope>
    <source>
        <strain evidence="2 3">DSM 44197</strain>
    </source>
</reference>
<keyword evidence="1" id="KW-0472">Membrane</keyword>
<name>A0A7W3LUJ9_ACTNM</name>